<dbReference type="GO" id="GO:0004803">
    <property type="term" value="F:transposase activity"/>
    <property type="evidence" value="ECO:0007669"/>
    <property type="project" value="InterPro"/>
</dbReference>
<organism evidence="3 4">
    <name type="scientific">Pseudofulvimonas gallinarii</name>
    <dbReference type="NCBI Taxonomy" id="634155"/>
    <lineage>
        <taxon>Bacteria</taxon>
        <taxon>Pseudomonadati</taxon>
        <taxon>Pseudomonadota</taxon>
        <taxon>Gammaproteobacteria</taxon>
        <taxon>Lysobacterales</taxon>
        <taxon>Rhodanobacteraceae</taxon>
        <taxon>Pseudofulvimonas</taxon>
    </lineage>
</organism>
<evidence type="ECO:0000256" key="2">
    <source>
        <dbReference type="SAM" id="Coils"/>
    </source>
</evidence>
<evidence type="ECO:0000313" key="4">
    <source>
        <dbReference type="Proteomes" id="UP000294599"/>
    </source>
</evidence>
<dbReference type="RefSeq" id="WP_123521919.1">
    <property type="nucleotide sequence ID" value="NZ_JBHLWF010000005.1"/>
</dbReference>
<reference evidence="3 4" key="1">
    <citation type="submission" date="2019-03" db="EMBL/GenBank/DDBJ databases">
        <title>Genomic Encyclopedia of Type Strains, Phase IV (KMG-IV): sequencing the most valuable type-strain genomes for metagenomic binning, comparative biology and taxonomic classification.</title>
        <authorList>
            <person name="Goeker M."/>
        </authorList>
    </citation>
    <scope>NUCLEOTIDE SEQUENCE [LARGE SCALE GENOMIC DNA]</scope>
    <source>
        <strain evidence="3 4">DSM 21944</strain>
    </source>
</reference>
<dbReference type="InterPro" id="IPR002514">
    <property type="entry name" value="Transposase_8"/>
</dbReference>
<dbReference type="AlphaFoldDB" id="A0A4V3UUL0"/>
<dbReference type="SUPFAM" id="SSF46689">
    <property type="entry name" value="Homeodomain-like"/>
    <property type="match status" value="1"/>
</dbReference>
<dbReference type="Gene3D" id="1.10.10.60">
    <property type="entry name" value="Homeodomain-like"/>
    <property type="match status" value="1"/>
</dbReference>
<dbReference type="GO" id="GO:0003677">
    <property type="term" value="F:DNA binding"/>
    <property type="evidence" value="ECO:0007669"/>
    <property type="project" value="InterPro"/>
</dbReference>
<proteinExistence type="inferred from homology"/>
<dbReference type="EMBL" id="SMAF01000001">
    <property type="protein sequence ID" value="TCT01149.1"/>
    <property type="molecule type" value="Genomic_DNA"/>
</dbReference>
<feature type="coiled-coil region" evidence="2">
    <location>
        <begin position="46"/>
        <end position="73"/>
    </location>
</feature>
<keyword evidence="2" id="KW-0175">Coiled coil</keyword>
<accession>A0A4V3UUL0</accession>
<dbReference type="Proteomes" id="UP000294599">
    <property type="component" value="Unassembled WGS sequence"/>
</dbReference>
<dbReference type="GO" id="GO:0006313">
    <property type="term" value="P:DNA transposition"/>
    <property type="evidence" value="ECO:0007669"/>
    <property type="project" value="InterPro"/>
</dbReference>
<dbReference type="InterPro" id="IPR009057">
    <property type="entry name" value="Homeodomain-like_sf"/>
</dbReference>
<dbReference type="Pfam" id="PF01527">
    <property type="entry name" value="HTH_Tnp_1"/>
    <property type="match status" value="1"/>
</dbReference>
<name>A0A4V3UUL0_9GAMM</name>
<evidence type="ECO:0000313" key="3">
    <source>
        <dbReference type="EMBL" id="TCT01149.1"/>
    </source>
</evidence>
<keyword evidence="4" id="KW-1185">Reference proteome</keyword>
<sequence>MKLATQPGVTTSAIARELGVERSVLSAWIRKVEEGRYESSPGKPLKSDSQAENERLRRELARVKMERDILLISQ</sequence>
<comment type="caution">
    <text evidence="3">The sequence shown here is derived from an EMBL/GenBank/DDBJ whole genome shotgun (WGS) entry which is preliminary data.</text>
</comment>
<evidence type="ECO:0000256" key="1">
    <source>
        <dbReference type="ARBA" id="ARBA00009964"/>
    </source>
</evidence>
<comment type="similarity">
    <text evidence="1">Belongs to the transposase 8 family.</text>
</comment>
<protein>
    <submittedName>
        <fullName evidence="3">Transposase</fullName>
    </submittedName>
</protein>
<gene>
    <name evidence="3" type="ORF">EDC25_1012</name>
</gene>